<dbReference type="Proteomes" id="UP000324800">
    <property type="component" value="Unassembled WGS sequence"/>
</dbReference>
<feature type="non-terminal residue" evidence="1">
    <location>
        <position position="1"/>
    </location>
</feature>
<organism evidence="1 2">
    <name type="scientific">Streblomastix strix</name>
    <dbReference type="NCBI Taxonomy" id="222440"/>
    <lineage>
        <taxon>Eukaryota</taxon>
        <taxon>Metamonada</taxon>
        <taxon>Preaxostyla</taxon>
        <taxon>Oxymonadida</taxon>
        <taxon>Streblomastigidae</taxon>
        <taxon>Streblomastix</taxon>
    </lineage>
</organism>
<comment type="caution">
    <text evidence="1">The sequence shown here is derived from an EMBL/GenBank/DDBJ whole genome shotgun (WGS) entry which is preliminary data.</text>
</comment>
<sequence>LQPNEATVTVTELKKYFSSYAFRDINLNLPGPPIGYGGQSIHIFDRLDEIAESATNLIDFYQDITQLVNSLHCAHTLYQSGCRQIAIGSTGVWSAPDTTFGYHTIVAPIRSTHVHESDLWGGHFSNMSKNSIKPEPSEPGLFVNFDPPKFTAKTPVATAIEQPEMGDEIGKFLQAELQPTLQDIERQLTPRQAVSERTQTLMAKVLEAMTGVQANEID</sequence>
<reference evidence="1 2" key="1">
    <citation type="submission" date="2019-03" db="EMBL/GenBank/DDBJ databases">
        <title>Single cell metagenomics reveals metabolic interactions within the superorganism composed of flagellate Streblomastix strix and complex community of Bacteroidetes bacteria on its surface.</title>
        <authorList>
            <person name="Treitli S.C."/>
            <person name="Kolisko M."/>
            <person name="Husnik F."/>
            <person name="Keeling P."/>
            <person name="Hampl V."/>
        </authorList>
    </citation>
    <scope>NUCLEOTIDE SEQUENCE [LARGE SCALE GENOMIC DNA]</scope>
    <source>
        <strain evidence="1">ST1C</strain>
    </source>
</reference>
<gene>
    <name evidence="1" type="ORF">EZS28_048603</name>
</gene>
<evidence type="ECO:0000313" key="2">
    <source>
        <dbReference type="Proteomes" id="UP000324800"/>
    </source>
</evidence>
<evidence type="ECO:0000313" key="1">
    <source>
        <dbReference type="EMBL" id="KAA6355870.1"/>
    </source>
</evidence>
<proteinExistence type="predicted"/>
<dbReference type="AlphaFoldDB" id="A0A5J4TE20"/>
<dbReference type="EMBL" id="SNRW01033905">
    <property type="protein sequence ID" value="KAA6355870.1"/>
    <property type="molecule type" value="Genomic_DNA"/>
</dbReference>
<name>A0A5J4TE20_9EUKA</name>
<accession>A0A5J4TE20</accession>
<feature type="non-terminal residue" evidence="1">
    <location>
        <position position="218"/>
    </location>
</feature>
<protein>
    <submittedName>
        <fullName evidence="1">Uncharacterized protein</fullName>
    </submittedName>
</protein>